<feature type="transmembrane region" description="Helical" evidence="1">
    <location>
        <begin position="75"/>
        <end position="94"/>
    </location>
</feature>
<dbReference type="Gene3D" id="1.20.5.1070">
    <property type="entry name" value="Head and neck region of the ectodomain of NDV fusion glycoprotein"/>
    <property type="match status" value="1"/>
</dbReference>
<accession>A0A0C3G8V3</accession>
<protein>
    <recommendedName>
        <fullName evidence="4">t-SNARE coiled-coil homology domain-containing protein</fullName>
    </recommendedName>
</protein>
<dbReference type="EMBL" id="KN832980">
    <property type="protein sequence ID" value="KIM87076.1"/>
    <property type="molecule type" value="Genomic_DNA"/>
</dbReference>
<evidence type="ECO:0008006" key="4">
    <source>
        <dbReference type="Google" id="ProtNLM"/>
    </source>
</evidence>
<keyword evidence="1" id="KW-1133">Transmembrane helix</keyword>
<organism evidence="2 3">
    <name type="scientific">Piloderma croceum (strain F 1598)</name>
    <dbReference type="NCBI Taxonomy" id="765440"/>
    <lineage>
        <taxon>Eukaryota</taxon>
        <taxon>Fungi</taxon>
        <taxon>Dikarya</taxon>
        <taxon>Basidiomycota</taxon>
        <taxon>Agaricomycotina</taxon>
        <taxon>Agaricomycetes</taxon>
        <taxon>Agaricomycetidae</taxon>
        <taxon>Atheliales</taxon>
        <taxon>Atheliaceae</taxon>
        <taxon>Piloderma</taxon>
    </lineage>
</organism>
<dbReference type="HOGENOM" id="CLU_2373534_0_0_1"/>
<dbReference type="Proteomes" id="UP000054166">
    <property type="component" value="Unassembled WGS sequence"/>
</dbReference>
<name>A0A0C3G8V3_PILCF</name>
<reference evidence="3" key="2">
    <citation type="submission" date="2015-01" db="EMBL/GenBank/DDBJ databases">
        <title>Evolutionary Origins and Diversification of the Mycorrhizal Mutualists.</title>
        <authorList>
            <consortium name="DOE Joint Genome Institute"/>
            <consortium name="Mycorrhizal Genomics Consortium"/>
            <person name="Kohler A."/>
            <person name="Kuo A."/>
            <person name="Nagy L.G."/>
            <person name="Floudas D."/>
            <person name="Copeland A."/>
            <person name="Barry K.W."/>
            <person name="Cichocki N."/>
            <person name="Veneault-Fourrey C."/>
            <person name="LaButti K."/>
            <person name="Lindquist E.A."/>
            <person name="Lipzen A."/>
            <person name="Lundell T."/>
            <person name="Morin E."/>
            <person name="Murat C."/>
            <person name="Riley R."/>
            <person name="Ohm R."/>
            <person name="Sun H."/>
            <person name="Tunlid A."/>
            <person name="Henrissat B."/>
            <person name="Grigoriev I.V."/>
            <person name="Hibbett D.S."/>
            <person name="Martin F."/>
        </authorList>
    </citation>
    <scope>NUCLEOTIDE SEQUENCE [LARGE SCALE GENOMIC DNA]</scope>
    <source>
        <strain evidence="3">F 1598</strain>
    </source>
</reference>
<gene>
    <name evidence="2" type="ORF">PILCRDRAFT_815538</name>
</gene>
<sequence length="95" mass="10847">MAEERIAAENKFEAVDNRLESIHNKLGSISPQLDAISNALDDISNRVDRISQLLTEARQREIHNYRDRCITAVDIYSRLGYGMLCYIFLVAHVVP</sequence>
<keyword evidence="3" id="KW-1185">Reference proteome</keyword>
<keyword evidence="1" id="KW-0812">Transmembrane</keyword>
<proteinExistence type="predicted"/>
<keyword evidence="1" id="KW-0472">Membrane</keyword>
<evidence type="ECO:0000256" key="1">
    <source>
        <dbReference type="SAM" id="Phobius"/>
    </source>
</evidence>
<reference evidence="2 3" key="1">
    <citation type="submission" date="2014-04" db="EMBL/GenBank/DDBJ databases">
        <authorList>
            <consortium name="DOE Joint Genome Institute"/>
            <person name="Kuo A."/>
            <person name="Tarkka M."/>
            <person name="Buscot F."/>
            <person name="Kohler A."/>
            <person name="Nagy L.G."/>
            <person name="Floudas D."/>
            <person name="Copeland A."/>
            <person name="Barry K.W."/>
            <person name="Cichocki N."/>
            <person name="Veneault-Fourrey C."/>
            <person name="LaButti K."/>
            <person name="Lindquist E.A."/>
            <person name="Lipzen A."/>
            <person name="Lundell T."/>
            <person name="Morin E."/>
            <person name="Murat C."/>
            <person name="Sun H."/>
            <person name="Tunlid A."/>
            <person name="Henrissat B."/>
            <person name="Grigoriev I.V."/>
            <person name="Hibbett D.S."/>
            <person name="Martin F."/>
            <person name="Nordberg H.P."/>
            <person name="Cantor M.N."/>
            <person name="Hua S.X."/>
        </authorList>
    </citation>
    <scope>NUCLEOTIDE SEQUENCE [LARGE SCALE GENOMIC DNA]</scope>
    <source>
        <strain evidence="2 3">F 1598</strain>
    </source>
</reference>
<evidence type="ECO:0000313" key="3">
    <source>
        <dbReference type="Proteomes" id="UP000054166"/>
    </source>
</evidence>
<evidence type="ECO:0000313" key="2">
    <source>
        <dbReference type="EMBL" id="KIM87076.1"/>
    </source>
</evidence>
<dbReference type="AlphaFoldDB" id="A0A0C3G8V3"/>
<dbReference type="InParanoid" id="A0A0C3G8V3"/>